<dbReference type="EMBL" id="AEWV01000015">
    <property type="protein sequence ID" value="EGC17755.1"/>
    <property type="molecule type" value="Genomic_DNA"/>
</dbReference>
<accession>F0EYZ7</accession>
<name>F0EYZ7_9NEIS</name>
<sequence>MGQGRDTLFGQMIWVQAAFERVKSSLHPFAKLRLRYIALNKFINSLKINVAALNRAQIRRFTKIPACAFPARFACAYSNPTENLL</sequence>
<dbReference type="Proteomes" id="UP000004088">
    <property type="component" value="Unassembled WGS sequence"/>
</dbReference>
<protein>
    <submittedName>
        <fullName evidence="1">Uncharacterized protein</fullName>
    </submittedName>
</protein>
<evidence type="ECO:0000313" key="1">
    <source>
        <dbReference type="EMBL" id="EGC17755.1"/>
    </source>
</evidence>
<gene>
    <name evidence="1" type="ORF">HMPREF9098_1081</name>
</gene>
<proteinExistence type="predicted"/>
<organism evidence="1 2">
    <name type="scientific">Kingella denitrificans ATCC 33394</name>
    <dbReference type="NCBI Taxonomy" id="888741"/>
    <lineage>
        <taxon>Bacteria</taxon>
        <taxon>Pseudomonadati</taxon>
        <taxon>Pseudomonadota</taxon>
        <taxon>Betaproteobacteria</taxon>
        <taxon>Neisseriales</taxon>
        <taxon>Neisseriaceae</taxon>
        <taxon>Kingella</taxon>
    </lineage>
</organism>
<reference evidence="1 2" key="1">
    <citation type="submission" date="2011-01" db="EMBL/GenBank/DDBJ databases">
        <authorList>
            <person name="Muzny D."/>
            <person name="Qin X."/>
            <person name="Deng J."/>
            <person name="Jiang H."/>
            <person name="Liu Y."/>
            <person name="Qu J."/>
            <person name="Song X.-Z."/>
            <person name="Zhang L."/>
            <person name="Thornton R."/>
            <person name="Coyle M."/>
            <person name="Francisco L."/>
            <person name="Jackson L."/>
            <person name="Javaid M."/>
            <person name="Korchina V."/>
            <person name="Kovar C."/>
            <person name="Mata R."/>
            <person name="Mathew T."/>
            <person name="Ngo R."/>
            <person name="Nguyen L."/>
            <person name="Nguyen N."/>
            <person name="Okwuonu G."/>
            <person name="Ongeri F."/>
            <person name="Pham C."/>
            <person name="Simmons D."/>
            <person name="Wilczek-Boney K."/>
            <person name="Hale W."/>
            <person name="Jakkamsetti A."/>
            <person name="Pham P."/>
            <person name="Ruth R."/>
            <person name="San Lucas F."/>
            <person name="Warren J."/>
            <person name="Zhang J."/>
            <person name="Zhao Z."/>
            <person name="Zhou C."/>
            <person name="Zhu D."/>
            <person name="Lee S."/>
            <person name="Bess C."/>
            <person name="Blankenburg K."/>
            <person name="Forbes L."/>
            <person name="Fu Q."/>
            <person name="Gubbala S."/>
            <person name="Hirani K."/>
            <person name="Jayaseelan J.C."/>
            <person name="Lara F."/>
            <person name="Munidasa M."/>
            <person name="Palculict T."/>
            <person name="Patil S."/>
            <person name="Pu L.-L."/>
            <person name="Saada N."/>
            <person name="Tang L."/>
            <person name="Weissenberger G."/>
            <person name="Zhu Y."/>
            <person name="Hemphill L."/>
            <person name="Shang Y."/>
            <person name="Youmans B."/>
            <person name="Ayvaz T."/>
            <person name="Ross M."/>
            <person name="Santibanez J."/>
            <person name="Aqrawi P."/>
            <person name="Gross S."/>
            <person name="Joshi V."/>
            <person name="Fowler G."/>
            <person name="Nazareth L."/>
            <person name="Reid J."/>
            <person name="Worley K."/>
            <person name="Petrosino J."/>
            <person name="Highlander S."/>
            <person name="Gibbs R."/>
        </authorList>
    </citation>
    <scope>NUCLEOTIDE SEQUENCE [LARGE SCALE GENOMIC DNA]</scope>
    <source>
        <strain evidence="1 2">ATCC 33394</strain>
    </source>
</reference>
<comment type="caution">
    <text evidence="1">The sequence shown here is derived from an EMBL/GenBank/DDBJ whole genome shotgun (WGS) entry which is preliminary data.</text>
</comment>
<dbReference type="AlphaFoldDB" id="F0EYZ7"/>
<dbReference type="HOGENOM" id="CLU_2508293_0_0_4"/>
<keyword evidence="2" id="KW-1185">Reference proteome</keyword>
<dbReference type="STRING" id="888741.HMPREF9098_1081"/>
<evidence type="ECO:0000313" key="2">
    <source>
        <dbReference type="Proteomes" id="UP000004088"/>
    </source>
</evidence>